<evidence type="ECO:0000313" key="5">
    <source>
        <dbReference type="Proteomes" id="UP000638836"/>
    </source>
</evidence>
<reference evidence="4 5" key="1">
    <citation type="journal article" date="2020" name="Microorganisms">
        <title>New Insight into Antimicrobial Compounds from Food and Marine-Sourced Carnobacterium Species through Phenotype and Genome Analyses.</title>
        <authorList>
            <person name="Begrem S."/>
            <person name="Ivaniuk F."/>
            <person name="Gigout-Chevalier F."/>
            <person name="Kolypczuk L."/>
            <person name="Bonnetot S."/>
            <person name="Leroi F."/>
            <person name="Grovel O."/>
            <person name="Delbarre-Ladrat C."/>
            <person name="Passerini D."/>
        </authorList>
    </citation>
    <scope>NUCLEOTIDE SEQUENCE [LARGE SCALE GENOMIC DNA]</scope>
    <source>
        <strain evidence="4 5">MIP2551</strain>
    </source>
</reference>
<keyword evidence="5" id="KW-1185">Reference proteome</keyword>
<dbReference type="Gene3D" id="1.10.10.10">
    <property type="entry name" value="Winged helix-like DNA-binding domain superfamily/Winged helix DNA-binding domain"/>
    <property type="match status" value="1"/>
</dbReference>
<evidence type="ECO:0000259" key="3">
    <source>
        <dbReference type="Pfam" id="PF08279"/>
    </source>
</evidence>
<organism evidence="4 5">
    <name type="scientific">Carnobacterium inhibens</name>
    <dbReference type="NCBI Taxonomy" id="147709"/>
    <lineage>
        <taxon>Bacteria</taxon>
        <taxon>Bacillati</taxon>
        <taxon>Bacillota</taxon>
        <taxon>Bacilli</taxon>
        <taxon>Lactobacillales</taxon>
        <taxon>Carnobacteriaceae</taxon>
        <taxon>Carnobacterium</taxon>
    </lineage>
</organism>
<name>A0ABR7TEL6_9LACT</name>
<dbReference type="InterPro" id="IPR036388">
    <property type="entry name" value="WH-like_DNA-bd_sf"/>
</dbReference>
<dbReference type="Pfam" id="PF08279">
    <property type="entry name" value="HTH_11"/>
    <property type="match status" value="1"/>
</dbReference>
<accession>A0ABR7TEL6</accession>
<keyword evidence="1" id="KW-0175">Coiled coil</keyword>
<protein>
    <submittedName>
        <fullName evidence="4">HTH domain-containing protein</fullName>
    </submittedName>
</protein>
<gene>
    <name evidence="4" type="ORF">GLO26_11695</name>
</gene>
<comment type="caution">
    <text evidence="4">The sequence shown here is derived from an EMBL/GenBank/DDBJ whole genome shotgun (WGS) entry which is preliminary data.</text>
</comment>
<evidence type="ECO:0000313" key="4">
    <source>
        <dbReference type="EMBL" id="MBC9826428.1"/>
    </source>
</evidence>
<proteinExistence type="predicted"/>
<feature type="region of interest" description="Disordered" evidence="2">
    <location>
        <begin position="132"/>
        <end position="157"/>
    </location>
</feature>
<feature type="domain" description="Helix-turn-helix type 11" evidence="3">
    <location>
        <begin position="16"/>
        <end position="40"/>
    </location>
</feature>
<evidence type="ECO:0000256" key="1">
    <source>
        <dbReference type="SAM" id="Coils"/>
    </source>
</evidence>
<dbReference type="EMBL" id="WNJQ01000023">
    <property type="protein sequence ID" value="MBC9826428.1"/>
    <property type="molecule type" value="Genomic_DNA"/>
</dbReference>
<sequence length="174" mass="19963">MAIKLITRKEVTKVTTISVKELSEELGISRQAIHKRIEQLPARFQPKKVDGVYELTAEIADAIRVFKKSSTTVNQPAIDEVDALKMQINELKEDKKRLYGQLDQFQILLDQQQQLTLQSNQQIQQLQLSVTKQSEDNTSQKDSYVPNAASEEQTEREIPEIKKGFFSRLFNNKG</sequence>
<dbReference type="InterPro" id="IPR013196">
    <property type="entry name" value="HTH_11"/>
</dbReference>
<evidence type="ECO:0000256" key="2">
    <source>
        <dbReference type="SAM" id="MobiDB-lite"/>
    </source>
</evidence>
<feature type="coiled-coil region" evidence="1">
    <location>
        <begin position="74"/>
        <end position="108"/>
    </location>
</feature>
<dbReference type="Proteomes" id="UP000638836">
    <property type="component" value="Unassembled WGS sequence"/>
</dbReference>